<comment type="similarity">
    <text evidence="2">Belongs to the guanylate kinase family.</text>
</comment>
<dbReference type="AlphaFoldDB" id="A0A2Z2KVR7"/>
<organism evidence="7 8">
    <name type="scientific">Paenibacillus donghaensis</name>
    <dbReference type="NCBI Taxonomy" id="414771"/>
    <lineage>
        <taxon>Bacteria</taxon>
        <taxon>Bacillati</taxon>
        <taxon>Bacillota</taxon>
        <taxon>Bacilli</taxon>
        <taxon>Bacillales</taxon>
        <taxon>Paenibacillaceae</taxon>
        <taxon>Paenibacillus</taxon>
    </lineage>
</organism>
<evidence type="ECO:0000256" key="3">
    <source>
        <dbReference type="ARBA" id="ARBA00022679"/>
    </source>
</evidence>
<dbReference type="PROSITE" id="PS00856">
    <property type="entry name" value="GUANYLATE_KINASE_1"/>
    <property type="match status" value="1"/>
</dbReference>
<evidence type="ECO:0000313" key="8">
    <source>
        <dbReference type="Proteomes" id="UP000249890"/>
    </source>
</evidence>
<comment type="catalytic activity">
    <reaction evidence="5">
        <text>GMP + ATP = GDP + ADP</text>
        <dbReference type="Rhea" id="RHEA:20780"/>
        <dbReference type="ChEBI" id="CHEBI:30616"/>
        <dbReference type="ChEBI" id="CHEBI:58115"/>
        <dbReference type="ChEBI" id="CHEBI:58189"/>
        <dbReference type="ChEBI" id="CHEBI:456216"/>
        <dbReference type="EC" id="2.7.4.8"/>
    </reaction>
</comment>
<dbReference type="PANTHER" id="PTHR23117:SF13">
    <property type="entry name" value="GUANYLATE KINASE"/>
    <property type="match status" value="1"/>
</dbReference>
<accession>A0A2Z2KVR7</accession>
<dbReference type="EMBL" id="CP021780">
    <property type="protein sequence ID" value="ASA24028.1"/>
    <property type="molecule type" value="Genomic_DNA"/>
</dbReference>
<dbReference type="InterPro" id="IPR020590">
    <property type="entry name" value="Guanylate_kinase_CS"/>
</dbReference>
<name>A0A2Z2KVR7_9BACL</name>
<dbReference type="CDD" id="cd00071">
    <property type="entry name" value="GMPK"/>
    <property type="match status" value="1"/>
</dbReference>
<keyword evidence="8" id="KW-1185">Reference proteome</keyword>
<dbReference type="Proteomes" id="UP000249890">
    <property type="component" value="Chromosome"/>
</dbReference>
<dbReference type="Pfam" id="PF00625">
    <property type="entry name" value="Guanylate_kin"/>
    <property type="match status" value="1"/>
</dbReference>
<evidence type="ECO:0000259" key="6">
    <source>
        <dbReference type="PROSITE" id="PS50052"/>
    </source>
</evidence>
<dbReference type="InterPro" id="IPR008145">
    <property type="entry name" value="GK/Ca_channel_bsu"/>
</dbReference>
<feature type="domain" description="Guanylate kinase-like" evidence="6">
    <location>
        <begin position="2"/>
        <end position="183"/>
    </location>
</feature>
<evidence type="ECO:0000256" key="2">
    <source>
        <dbReference type="ARBA" id="ARBA00005790"/>
    </source>
</evidence>
<dbReference type="RefSeq" id="WP_087918011.1">
    <property type="nucleotide sequence ID" value="NZ_CP021780.1"/>
</dbReference>
<evidence type="ECO:0000256" key="5">
    <source>
        <dbReference type="ARBA" id="ARBA00048594"/>
    </source>
</evidence>
<sequence>MGKIFILYGPSASGKTEIQQQLTSPLFPRIITATTRPPRHGEEDGIHYRFLSTEEFQHKMEQNELVEWTLYNSHYYGTLRSSVEEVLAGKMDANSIMDLPGVLALKKQYGPYIRAIYIGADLASLRKRLLERGSDPAEAAARVAKAQGEELSDAYMAHADIAIWNNDSTDFAQTLQQVRDYIAANGSQK</sequence>
<dbReference type="SUPFAM" id="SSF52540">
    <property type="entry name" value="P-loop containing nucleoside triphosphate hydrolases"/>
    <property type="match status" value="1"/>
</dbReference>
<dbReference type="OrthoDB" id="1033810at2"/>
<keyword evidence="4" id="KW-0418">Kinase</keyword>
<dbReference type="GO" id="GO:0005829">
    <property type="term" value="C:cytosol"/>
    <property type="evidence" value="ECO:0007669"/>
    <property type="project" value="TreeGrafter"/>
</dbReference>
<proteinExistence type="inferred from homology"/>
<keyword evidence="3" id="KW-0808">Transferase</keyword>
<dbReference type="InterPro" id="IPR027417">
    <property type="entry name" value="P-loop_NTPase"/>
</dbReference>
<evidence type="ECO:0000256" key="4">
    <source>
        <dbReference type="ARBA" id="ARBA00022777"/>
    </source>
</evidence>
<gene>
    <name evidence="7" type="ORF">B9T62_26540</name>
</gene>
<dbReference type="PANTHER" id="PTHR23117">
    <property type="entry name" value="GUANYLATE KINASE-RELATED"/>
    <property type="match status" value="1"/>
</dbReference>
<dbReference type="Gene3D" id="3.40.50.300">
    <property type="entry name" value="P-loop containing nucleotide triphosphate hydrolases"/>
    <property type="match status" value="1"/>
</dbReference>
<dbReference type="KEGG" id="pdh:B9T62_26540"/>
<dbReference type="GO" id="GO:0004385">
    <property type="term" value="F:GMP kinase activity"/>
    <property type="evidence" value="ECO:0007669"/>
    <property type="project" value="UniProtKB-EC"/>
</dbReference>
<protein>
    <recommendedName>
        <fullName evidence="6">Guanylate kinase-like domain-containing protein</fullName>
    </recommendedName>
</protein>
<dbReference type="PROSITE" id="PS50052">
    <property type="entry name" value="GUANYLATE_KINASE_2"/>
    <property type="match status" value="1"/>
</dbReference>
<evidence type="ECO:0000256" key="1">
    <source>
        <dbReference type="ARBA" id="ARBA00003531"/>
    </source>
</evidence>
<evidence type="ECO:0000313" key="7">
    <source>
        <dbReference type="EMBL" id="ASA24028.1"/>
    </source>
</evidence>
<comment type="function">
    <text evidence="1">Essential for recycling GMP and indirectly, cGMP.</text>
</comment>
<reference evidence="7 8" key="1">
    <citation type="submission" date="2017-06" db="EMBL/GenBank/DDBJ databases">
        <title>Complete genome sequence of Paenibacillus donghaensis KCTC 13049T isolated from East Sea sediment, South Korea.</title>
        <authorList>
            <person name="Jung B.K."/>
            <person name="Hong S.-J."/>
            <person name="Shin J.-H."/>
        </authorList>
    </citation>
    <scope>NUCLEOTIDE SEQUENCE [LARGE SCALE GENOMIC DNA]</scope>
    <source>
        <strain evidence="7 8">KCTC 13049</strain>
    </source>
</reference>
<dbReference type="SMART" id="SM00072">
    <property type="entry name" value="GuKc"/>
    <property type="match status" value="1"/>
</dbReference>
<dbReference type="InterPro" id="IPR008144">
    <property type="entry name" value="Guanylate_kin-like_dom"/>
</dbReference>